<organism evidence="3 4">
    <name type="scientific">Compostibacillus humi</name>
    <dbReference type="NCBI Taxonomy" id="1245525"/>
    <lineage>
        <taxon>Bacteria</taxon>
        <taxon>Bacillati</taxon>
        <taxon>Bacillota</taxon>
        <taxon>Bacilli</taxon>
        <taxon>Bacillales</taxon>
        <taxon>Bacillaceae</taxon>
        <taxon>Compostibacillus</taxon>
    </lineage>
</organism>
<evidence type="ECO:0000259" key="2">
    <source>
        <dbReference type="Pfam" id="PF07811"/>
    </source>
</evidence>
<protein>
    <recommendedName>
        <fullName evidence="2">TadE-like domain-containing protein</fullName>
    </recommendedName>
</protein>
<evidence type="ECO:0000256" key="1">
    <source>
        <dbReference type="SAM" id="Phobius"/>
    </source>
</evidence>
<sequence>MEFIKKCLKKEEGSATIEFLGIIPLAILFIVIFIEFVAAIHAVAVVESAANEYANVYAMTKDASEANEAANNILNSSGDHIQPGAISVTSGKEFTATVNATIDLMFLSNYFPNLKVPYSATAYGRVIE</sequence>
<gene>
    <name evidence="3" type="ORF">GCM10010978_22930</name>
</gene>
<keyword evidence="4" id="KW-1185">Reference proteome</keyword>
<accession>A0A8J2TM57</accession>
<feature type="transmembrane region" description="Helical" evidence="1">
    <location>
        <begin position="20"/>
        <end position="44"/>
    </location>
</feature>
<dbReference type="Pfam" id="PF07811">
    <property type="entry name" value="TadE"/>
    <property type="match status" value="1"/>
</dbReference>
<evidence type="ECO:0000313" key="4">
    <source>
        <dbReference type="Proteomes" id="UP000602050"/>
    </source>
</evidence>
<dbReference type="EMBL" id="BMEV01000044">
    <property type="protein sequence ID" value="GFZ81367.1"/>
    <property type="molecule type" value="Genomic_DNA"/>
</dbReference>
<dbReference type="RefSeq" id="WP_188392545.1">
    <property type="nucleotide sequence ID" value="NZ_BMEV01000044.1"/>
</dbReference>
<proteinExistence type="predicted"/>
<comment type="caution">
    <text evidence="3">The sequence shown here is derived from an EMBL/GenBank/DDBJ whole genome shotgun (WGS) entry which is preliminary data.</text>
</comment>
<dbReference type="Proteomes" id="UP000602050">
    <property type="component" value="Unassembled WGS sequence"/>
</dbReference>
<evidence type="ECO:0000313" key="3">
    <source>
        <dbReference type="EMBL" id="GFZ81367.1"/>
    </source>
</evidence>
<name>A0A8J2TM57_9BACI</name>
<keyword evidence="1" id="KW-0812">Transmembrane</keyword>
<dbReference type="AlphaFoldDB" id="A0A8J2TM57"/>
<keyword evidence="1" id="KW-1133">Transmembrane helix</keyword>
<keyword evidence="1" id="KW-0472">Membrane</keyword>
<reference evidence="3" key="1">
    <citation type="journal article" date="2014" name="Int. J. Syst. Evol. Microbiol.">
        <title>Complete genome sequence of Corynebacterium casei LMG S-19264T (=DSM 44701T), isolated from a smear-ripened cheese.</title>
        <authorList>
            <consortium name="US DOE Joint Genome Institute (JGI-PGF)"/>
            <person name="Walter F."/>
            <person name="Albersmeier A."/>
            <person name="Kalinowski J."/>
            <person name="Ruckert C."/>
        </authorList>
    </citation>
    <scope>NUCLEOTIDE SEQUENCE</scope>
    <source>
        <strain evidence="3">CGMCC 1.12360</strain>
    </source>
</reference>
<reference evidence="3" key="2">
    <citation type="submission" date="2020-09" db="EMBL/GenBank/DDBJ databases">
        <authorList>
            <person name="Sun Q."/>
            <person name="Zhou Y."/>
        </authorList>
    </citation>
    <scope>NUCLEOTIDE SEQUENCE</scope>
    <source>
        <strain evidence="3">CGMCC 1.12360</strain>
    </source>
</reference>
<feature type="domain" description="TadE-like" evidence="2">
    <location>
        <begin position="13"/>
        <end position="52"/>
    </location>
</feature>
<dbReference type="InterPro" id="IPR012495">
    <property type="entry name" value="TadE-like_dom"/>
</dbReference>